<keyword evidence="2" id="KW-0812">Transmembrane</keyword>
<feature type="coiled-coil region" evidence="1">
    <location>
        <begin position="92"/>
        <end position="126"/>
    </location>
</feature>
<keyword evidence="2" id="KW-1133">Transmembrane helix</keyword>
<keyword evidence="2" id="KW-0472">Membrane</keyword>
<accession>Q2UZU4</accession>
<name>Q2UZU4_HELHT</name>
<organism evidence="3">
    <name type="scientific">Helicobacter hepaticus</name>
    <dbReference type="NCBI Taxonomy" id="32025"/>
    <lineage>
        <taxon>Bacteria</taxon>
        <taxon>Pseudomonadati</taxon>
        <taxon>Campylobacterota</taxon>
        <taxon>Epsilonproteobacteria</taxon>
        <taxon>Campylobacterales</taxon>
        <taxon>Helicobacteraceae</taxon>
        <taxon>Helicobacter</taxon>
    </lineage>
</organism>
<evidence type="ECO:0000313" key="3">
    <source>
        <dbReference type="EMBL" id="AAQ06665.1"/>
    </source>
</evidence>
<dbReference type="OMA" id="SAWMKEF"/>
<dbReference type="EMBL" id="AF494364">
    <property type="protein sequence ID" value="AAQ06665.1"/>
    <property type="molecule type" value="Genomic_DNA"/>
</dbReference>
<keyword evidence="1" id="KW-0175">Coiled coil</keyword>
<dbReference type="RefSeq" id="WP_011116586.1">
    <property type="nucleotide sequence ID" value="NZ_CBCRTK010000008.1"/>
</dbReference>
<protein>
    <submittedName>
        <fullName evidence="3">Antigen P44Hh9</fullName>
    </submittedName>
</protein>
<feature type="transmembrane region" description="Helical" evidence="2">
    <location>
        <begin position="144"/>
        <end position="164"/>
    </location>
</feature>
<evidence type="ECO:0000256" key="1">
    <source>
        <dbReference type="SAM" id="Coils"/>
    </source>
</evidence>
<dbReference type="AlphaFoldDB" id="Q2UZU4"/>
<sequence length="385" mass="44338">MQGNNTNTTFLDEELAKLKAIGLKEISKNTKLASSKIEDVLEKRFDKIDKVRAKGFIAILEREYEVDLRDWITLQQQTQKEDIKSVSQVITKQDEEQRAQKLLDLAQKEEEEEKKKQEQKKHENRVLDLALKAKPTTKSDNESYTWLYAILVLILLAFMGYFAYKAFMQDYQNVPPQVTHSSEDSHSSSGEENEVYDGMFFDTTKPLEQTESNTQSTQQTPQEDTLNKQDIQELQSQDMLSPAAEEIPHQQQEQTSANNHPEQNFFFQSQSTQQNVESAENNASTSVQFSQNDNVLHIRADNDLWLGVINLETGSKEQFAYKREYDIKLNHKMLFVMGHSSFTLTLNGKDISHGAKHPVRMYYDGANLSDVGYTRFKQLNGGLEW</sequence>
<reference evidence="3" key="1">
    <citation type="submission" date="2002-03" db="EMBL/GenBank/DDBJ databases">
        <title>P44Hh9, an antigen of Helicobacter hepaticus.</title>
        <authorList>
            <person name="Feng S."/>
            <person name="Hodzic E."/>
            <person name="Barthold S.W."/>
        </authorList>
    </citation>
    <scope>NUCLEOTIDE SEQUENCE</scope>
</reference>
<proteinExistence type="predicted"/>
<evidence type="ECO:0000256" key="2">
    <source>
        <dbReference type="SAM" id="Phobius"/>
    </source>
</evidence>